<accession>A0A562VM68</accession>
<dbReference type="Proteomes" id="UP000319449">
    <property type="component" value="Unassembled WGS sequence"/>
</dbReference>
<dbReference type="OrthoDB" id="9777694at2"/>
<comment type="caution">
    <text evidence="2">The sequence shown here is derived from an EMBL/GenBank/DDBJ whole genome shotgun (WGS) entry which is preliminary data.</text>
</comment>
<proteinExistence type="predicted"/>
<protein>
    <submittedName>
        <fullName evidence="2">Uncharacterized protein</fullName>
    </submittedName>
</protein>
<sequence length="376" mass="44589">MSYKTIRFERQKLFEQVWEKPMTTLAAEYGLSDVGLRKICKRLIVPLPPQGYHLRTHKGQRPPLPPIRNGETVYTTHIYEPEQMSVYETPQPVEIPEIAFEELPENRIKVAETLSTPHPLIVEAKSQLKKAKQGRYGRLTRFWSESEYISVFPESLDRALRLMNALFKALAKRNYPFSVDEEKHLLVVKILDEQFSLRLEERSRQARHVATAAELKEAKRSYVHIPTYDYVPTGEFTFLVTRYYSSDKVMKDDKRGRLEEKLNGLIIQLIKMALQIKDERIRRQREEQARRDREEKRHEMENMIRKEKKRVEVLREQCAAWYESQRLRDFIQAARDRHPVIEPESRFAKWLVWASLQADRLDPLKAGPLSILDYER</sequence>
<dbReference type="AlphaFoldDB" id="A0A562VM68"/>
<evidence type="ECO:0000313" key="3">
    <source>
        <dbReference type="Proteomes" id="UP000319449"/>
    </source>
</evidence>
<evidence type="ECO:0000313" key="2">
    <source>
        <dbReference type="EMBL" id="TWJ18827.1"/>
    </source>
</evidence>
<keyword evidence="1" id="KW-0175">Coiled coil</keyword>
<organism evidence="2 3">
    <name type="scientific">Geobacter argillaceus</name>
    <dbReference type="NCBI Taxonomy" id="345631"/>
    <lineage>
        <taxon>Bacteria</taxon>
        <taxon>Pseudomonadati</taxon>
        <taxon>Thermodesulfobacteriota</taxon>
        <taxon>Desulfuromonadia</taxon>
        <taxon>Geobacterales</taxon>
        <taxon>Geobacteraceae</taxon>
        <taxon>Geobacter</taxon>
    </lineage>
</organism>
<keyword evidence="3" id="KW-1185">Reference proteome</keyword>
<name>A0A562VM68_9BACT</name>
<feature type="coiled-coil region" evidence="1">
    <location>
        <begin position="283"/>
        <end position="317"/>
    </location>
</feature>
<dbReference type="RefSeq" id="WP_145023161.1">
    <property type="nucleotide sequence ID" value="NZ_VLLN01000014.1"/>
</dbReference>
<gene>
    <name evidence="2" type="ORF">JN12_02464</name>
</gene>
<reference evidence="2 3" key="1">
    <citation type="submission" date="2019-07" db="EMBL/GenBank/DDBJ databases">
        <title>Genomic Encyclopedia of Archaeal and Bacterial Type Strains, Phase II (KMG-II): from individual species to whole genera.</title>
        <authorList>
            <person name="Goeker M."/>
        </authorList>
    </citation>
    <scope>NUCLEOTIDE SEQUENCE [LARGE SCALE GENOMIC DNA]</scope>
    <source>
        <strain evidence="2 3">ATCC BAA-1139</strain>
    </source>
</reference>
<evidence type="ECO:0000256" key="1">
    <source>
        <dbReference type="SAM" id="Coils"/>
    </source>
</evidence>
<dbReference type="EMBL" id="VLLN01000014">
    <property type="protein sequence ID" value="TWJ18827.1"/>
    <property type="molecule type" value="Genomic_DNA"/>
</dbReference>